<evidence type="ECO:0000313" key="3">
    <source>
        <dbReference type="EMBL" id="KAJ3518190.1"/>
    </source>
</evidence>
<gene>
    <name evidence="3" type="ORF">NLJ89_g34</name>
</gene>
<organism evidence="3 4">
    <name type="scientific">Agrocybe chaxingu</name>
    <dbReference type="NCBI Taxonomy" id="84603"/>
    <lineage>
        <taxon>Eukaryota</taxon>
        <taxon>Fungi</taxon>
        <taxon>Dikarya</taxon>
        <taxon>Basidiomycota</taxon>
        <taxon>Agaricomycotina</taxon>
        <taxon>Agaricomycetes</taxon>
        <taxon>Agaricomycetidae</taxon>
        <taxon>Agaricales</taxon>
        <taxon>Agaricineae</taxon>
        <taxon>Strophariaceae</taxon>
        <taxon>Agrocybe</taxon>
    </lineage>
</organism>
<feature type="domain" description="NADP-dependent oxidoreductase" evidence="2">
    <location>
        <begin position="143"/>
        <end position="209"/>
    </location>
</feature>
<comment type="caution">
    <text evidence="3">The sequence shown here is derived from an EMBL/GenBank/DDBJ whole genome shotgun (WGS) entry which is preliminary data.</text>
</comment>
<feature type="transmembrane region" description="Helical" evidence="1">
    <location>
        <begin position="56"/>
        <end position="75"/>
    </location>
</feature>
<dbReference type="InterPro" id="IPR020471">
    <property type="entry name" value="AKR"/>
</dbReference>
<dbReference type="EMBL" id="JANKHO010000001">
    <property type="protein sequence ID" value="KAJ3518190.1"/>
    <property type="molecule type" value="Genomic_DNA"/>
</dbReference>
<dbReference type="PANTHER" id="PTHR11732">
    <property type="entry name" value="ALDO/KETO REDUCTASE"/>
    <property type="match status" value="1"/>
</dbReference>
<sequence>MPLRYHHLATDENDANSTYEEKKLFSTLGYPSEGPLDVPADAEGPIRIEKKRRRRALHFGFLSLLAVLYMTFFIAKSFLLEGFTRPCHGKHHIGKHGGHQDVTFSKLPTHFTLPSGDNVPAIALGVWRAAPGELGLIANYYTQTALKAGYRHIDDAWIYGNEREVGEAIRASSVPRKDIWLTSKLWNTFHSPEDVEPALDESLARLERTTSTCILSTGSAEKVKESLEIPEVQVIAKETRLTPAQIYISWHIQRGTVVLPKSVHPARIEENFHVAPLSSEAFERLEKIAASHEPFRAVDPHWGIDIWN</sequence>
<dbReference type="PROSITE" id="PS00063">
    <property type="entry name" value="ALDOKETO_REDUCTASE_3"/>
    <property type="match status" value="1"/>
</dbReference>
<dbReference type="GO" id="GO:0016491">
    <property type="term" value="F:oxidoreductase activity"/>
    <property type="evidence" value="ECO:0007669"/>
    <property type="project" value="InterPro"/>
</dbReference>
<feature type="domain" description="NADP-dependent oxidoreductase" evidence="2">
    <location>
        <begin position="227"/>
        <end position="289"/>
    </location>
</feature>
<name>A0A9W8N2M9_9AGAR</name>
<dbReference type="InterPro" id="IPR023210">
    <property type="entry name" value="NADP_OxRdtase_dom"/>
</dbReference>
<keyword evidence="4" id="KW-1185">Reference proteome</keyword>
<dbReference type="Pfam" id="PF00248">
    <property type="entry name" value="Aldo_ket_red"/>
    <property type="match status" value="2"/>
</dbReference>
<protein>
    <recommendedName>
        <fullName evidence="2">NADP-dependent oxidoreductase domain-containing protein</fullName>
    </recommendedName>
</protein>
<dbReference type="InterPro" id="IPR018170">
    <property type="entry name" value="Aldo/ket_reductase_CS"/>
</dbReference>
<keyword evidence="1" id="KW-0472">Membrane</keyword>
<keyword evidence="1" id="KW-1133">Transmembrane helix</keyword>
<dbReference type="Gene3D" id="3.20.20.100">
    <property type="entry name" value="NADP-dependent oxidoreductase domain"/>
    <property type="match status" value="2"/>
</dbReference>
<evidence type="ECO:0000259" key="2">
    <source>
        <dbReference type="Pfam" id="PF00248"/>
    </source>
</evidence>
<proteinExistence type="predicted"/>
<dbReference type="OrthoDB" id="416253at2759"/>
<evidence type="ECO:0000256" key="1">
    <source>
        <dbReference type="SAM" id="Phobius"/>
    </source>
</evidence>
<evidence type="ECO:0000313" key="4">
    <source>
        <dbReference type="Proteomes" id="UP001148786"/>
    </source>
</evidence>
<keyword evidence="1" id="KW-0812">Transmembrane</keyword>
<dbReference type="SUPFAM" id="SSF51430">
    <property type="entry name" value="NAD(P)-linked oxidoreductase"/>
    <property type="match status" value="1"/>
</dbReference>
<accession>A0A9W8N2M9</accession>
<reference evidence="3" key="1">
    <citation type="submission" date="2022-07" db="EMBL/GenBank/DDBJ databases">
        <title>Genome Sequence of Agrocybe chaxingu.</title>
        <authorList>
            <person name="Buettner E."/>
        </authorList>
    </citation>
    <scope>NUCLEOTIDE SEQUENCE</scope>
    <source>
        <strain evidence="3">MP-N11</strain>
    </source>
</reference>
<dbReference type="AlphaFoldDB" id="A0A9W8N2M9"/>
<dbReference type="InterPro" id="IPR036812">
    <property type="entry name" value="NAD(P)_OxRdtase_dom_sf"/>
</dbReference>
<dbReference type="Proteomes" id="UP001148786">
    <property type="component" value="Unassembled WGS sequence"/>
</dbReference>